<reference evidence="4 5" key="1">
    <citation type="submission" date="2019-03" db="EMBL/GenBank/DDBJ databases">
        <title>Draft genome sequences of novel Actinobacteria.</title>
        <authorList>
            <person name="Sahin N."/>
            <person name="Ay H."/>
            <person name="Saygin H."/>
        </authorList>
    </citation>
    <scope>NUCLEOTIDE SEQUENCE [LARGE SCALE GENOMIC DNA]</scope>
    <source>
        <strain evidence="4 5">7K502</strain>
    </source>
</reference>
<keyword evidence="2" id="KW-1133">Transmembrane helix</keyword>
<dbReference type="OrthoDB" id="3797035at2"/>
<dbReference type="AlphaFoldDB" id="A0A4R4ZEK4"/>
<keyword evidence="2" id="KW-0472">Membrane</keyword>
<dbReference type="Proteomes" id="UP000294947">
    <property type="component" value="Unassembled WGS sequence"/>
</dbReference>
<dbReference type="RefSeq" id="WP_132479461.1">
    <property type="nucleotide sequence ID" value="NZ_SMKW01000001.1"/>
</dbReference>
<gene>
    <name evidence="4" type="ORF">E1288_01540</name>
</gene>
<feature type="signal peptide" evidence="3">
    <location>
        <begin position="1"/>
        <end position="27"/>
    </location>
</feature>
<organism evidence="4 5">
    <name type="scientific">Saccharopolyspora elongata</name>
    <dbReference type="NCBI Taxonomy" id="2530387"/>
    <lineage>
        <taxon>Bacteria</taxon>
        <taxon>Bacillati</taxon>
        <taxon>Actinomycetota</taxon>
        <taxon>Actinomycetes</taxon>
        <taxon>Pseudonocardiales</taxon>
        <taxon>Pseudonocardiaceae</taxon>
        <taxon>Saccharopolyspora</taxon>
    </lineage>
</organism>
<evidence type="ECO:0000313" key="5">
    <source>
        <dbReference type="Proteomes" id="UP000294947"/>
    </source>
</evidence>
<protein>
    <submittedName>
        <fullName evidence="4">Glycoprotein</fullName>
    </submittedName>
</protein>
<sequence>MRFLLAALVAVLLCAMVPLVPAPQAAAQGESPTVLDVTKITPSVVGAGSPGEVVITGRLTNTSDHQINNVEARVQRGNATTTEPAVQRALRDDPATVTEPAFTSVADRLAPGQQIPVELRIPLTGPNSLQLSQPGVYPLLVNVNGAPSGGGRARIAQAQFLLPVLATPGGEQARPGQPTETSMLVPIVDFPRLEREAIGGMPAVLVDDQLSASLAPGGRLYDLVQAVTDRAGPGSPVGNALCFAVDPDLLITARAMKDGYLVRQPDNSLVEGIGAGAAGLWLSKLREATNGRCVMALPYADADIVALGRAGLPDLVKGALDGASLLRDPNILGVEPRGLLWPVEGSLADPAIADLPRTALLEPRALNLPAGSLSPVRVRGQNMAAVPIDPLLTSALDPLHDTELKVTTLSPPQNGQLSAQNALGALAFRATQGQVPGATSVLAPPRRWNLRGDDLRALLDGMQQLHEAGLIRLTPVPEPDPATLPEADLDYPVDAGSAEIPQPVLDQLAAQNFKVGDLYVSSQEERSSPVQRGQVTTPLRNGLLRGTASAWRGKPDAARQWVDRATGAINDVLRQVRVEYFEGQVTRIDSADSPIPLTVVNDLPITVSVVFRIPQVPGVQVQHDFGGPVTVPANGRRPVWLPTNAQRAGKFTIDVTVTTPQGGTQFDTTKRLQIESTNYGSLIPMLTGIAAAVLVLMSAMRIIKRALARRRRAETAASADAAEPVEPTDAATNGAPQDSTPEAPHIATTDGDRNRN</sequence>
<name>A0A4R4ZEK4_9PSEU</name>
<dbReference type="Pfam" id="PF19516">
    <property type="entry name" value="DUF6049"/>
    <property type="match status" value="2"/>
</dbReference>
<evidence type="ECO:0000256" key="3">
    <source>
        <dbReference type="SAM" id="SignalP"/>
    </source>
</evidence>
<keyword evidence="3" id="KW-0732">Signal</keyword>
<keyword evidence="5" id="KW-1185">Reference proteome</keyword>
<feature type="compositionally biased region" description="Polar residues" evidence="1">
    <location>
        <begin position="730"/>
        <end position="740"/>
    </location>
</feature>
<feature type="region of interest" description="Disordered" evidence="1">
    <location>
        <begin position="715"/>
        <end position="756"/>
    </location>
</feature>
<comment type="caution">
    <text evidence="4">The sequence shown here is derived from an EMBL/GenBank/DDBJ whole genome shotgun (WGS) entry which is preliminary data.</text>
</comment>
<keyword evidence="2" id="KW-0812">Transmembrane</keyword>
<proteinExistence type="predicted"/>
<dbReference type="InterPro" id="IPR046112">
    <property type="entry name" value="DUF6049"/>
</dbReference>
<accession>A0A4R4ZEK4</accession>
<evidence type="ECO:0000256" key="1">
    <source>
        <dbReference type="SAM" id="MobiDB-lite"/>
    </source>
</evidence>
<dbReference type="EMBL" id="SMKW01000001">
    <property type="protein sequence ID" value="TDD56775.1"/>
    <property type="molecule type" value="Genomic_DNA"/>
</dbReference>
<feature type="chain" id="PRO_5020567215" evidence="3">
    <location>
        <begin position="28"/>
        <end position="756"/>
    </location>
</feature>
<evidence type="ECO:0000313" key="4">
    <source>
        <dbReference type="EMBL" id="TDD56775.1"/>
    </source>
</evidence>
<feature type="transmembrane region" description="Helical" evidence="2">
    <location>
        <begin position="682"/>
        <end position="703"/>
    </location>
</feature>
<evidence type="ECO:0000256" key="2">
    <source>
        <dbReference type="SAM" id="Phobius"/>
    </source>
</evidence>